<dbReference type="Proteomes" id="UP001151582">
    <property type="component" value="Unassembled WGS sequence"/>
</dbReference>
<keyword evidence="3" id="KW-0560">Oxidoreductase</keyword>
<evidence type="ECO:0000256" key="4">
    <source>
        <dbReference type="ARBA" id="ARBA00030273"/>
    </source>
</evidence>
<dbReference type="PANTHER" id="PTHR43774:SF1">
    <property type="entry name" value="PEPTIDE METHIONINE SULFOXIDE REDUCTASE MSRA 2"/>
    <property type="match status" value="1"/>
</dbReference>
<evidence type="ECO:0000313" key="7">
    <source>
        <dbReference type="EMBL" id="KAJ1980525.1"/>
    </source>
</evidence>
<evidence type="ECO:0000256" key="2">
    <source>
        <dbReference type="ARBA" id="ARBA00012502"/>
    </source>
</evidence>
<accession>A0A9W8B813</accession>
<comment type="caution">
    <text evidence="7">The sequence shown here is derived from an EMBL/GenBank/DDBJ whole genome shotgun (WGS) entry which is preliminary data.</text>
</comment>
<comment type="similarity">
    <text evidence="1">Belongs to the MsrA Met sulfoxide reductase family.</text>
</comment>
<proteinExistence type="inferred from homology"/>
<dbReference type="EMBL" id="JANBQB010000164">
    <property type="protein sequence ID" value="KAJ1980525.1"/>
    <property type="molecule type" value="Genomic_DNA"/>
</dbReference>
<dbReference type="AlphaFoldDB" id="A0A9W8B813"/>
<evidence type="ECO:0000256" key="1">
    <source>
        <dbReference type="ARBA" id="ARBA00005591"/>
    </source>
</evidence>
<feature type="domain" description="Peptide methionine sulphoxide reductase MsrA" evidence="6">
    <location>
        <begin position="73"/>
        <end position="219"/>
    </location>
</feature>
<dbReference type="PANTHER" id="PTHR43774">
    <property type="entry name" value="PEPTIDE METHIONINE SULFOXIDE REDUCTASE"/>
    <property type="match status" value="1"/>
</dbReference>
<evidence type="ECO:0000256" key="5">
    <source>
        <dbReference type="ARBA" id="ARBA00030643"/>
    </source>
</evidence>
<dbReference type="FunFam" id="3.30.1060.10:FF:000002">
    <property type="entry name" value="Peptide methionine sulfoxide reductase"/>
    <property type="match status" value="1"/>
</dbReference>
<name>A0A9W8B813_9FUNG</name>
<dbReference type="Gene3D" id="3.30.1060.10">
    <property type="entry name" value="Peptide methionine sulphoxide reductase MsrA"/>
    <property type="match status" value="1"/>
</dbReference>
<dbReference type="NCBIfam" id="TIGR00401">
    <property type="entry name" value="msrA"/>
    <property type="match status" value="1"/>
</dbReference>
<gene>
    <name evidence="7" type="ORF">H4R34_002424</name>
</gene>
<dbReference type="InterPro" id="IPR002569">
    <property type="entry name" value="Met_Sox_Rdtase_MsrA_dom"/>
</dbReference>
<dbReference type="HAMAP" id="MF_01401">
    <property type="entry name" value="MsrA"/>
    <property type="match status" value="1"/>
</dbReference>
<organism evidence="7 8">
    <name type="scientific">Dimargaris verticillata</name>
    <dbReference type="NCBI Taxonomy" id="2761393"/>
    <lineage>
        <taxon>Eukaryota</taxon>
        <taxon>Fungi</taxon>
        <taxon>Fungi incertae sedis</taxon>
        <taxon>Zoopagomycota</taxon>
        <taxon>Kickxellomycotina</taxon>
        <taxon>Dimargaritomycetes</taxon>
        <taxon>Dimargaritales</taxon>
        <taxon>Dimargaritaceae</taxon>
        <taxon>Dimargaris</taxon>
    </lineage>
</organism>
<evidence type="ECO:0000256" key="3">
    <source>
        <dbReference type="ARBA" id="ARBA00023002"/>
    </source>
</evidence>
<dbReference type="Pfam" id="PF01625">
    <property type="entry name" value="PMSR"/>
    <property type="match status" value="1"/>
</dbReference>
<dbReference type="OrthoDB" id="77405at2759"/>
<dbReference type="InterPro" id="IPR036509">
    <property type="entry name" value="Met_Sox_Rdtase_MsrA_sf"/>
</dbReference>
<reference evidence="7" key="1">
    <citation type="submission" date="2022-07" db="EMBL/GenBank/DDBJ databases">
        <title>Phylogenomic reconstructions and comparative analyses of Kickxellomycotina fungi.</title>
        <authorList>
            <person name="Reynolds N.K."/>
            <person name="Stajich J.E."/>
            <person name="Barry K."/>
            <person name="Grigoriev I.V."/>
            <person name="Crous P."/>
            <person name="Smith M.E."/>
        </authorList>
    </citation>
    <scope>NUCLEOTIDE SEQUENCE</scope>
    <source>
        <strain evidence="7">RSA 567</strain>
    </source>
</reference>
<protein>
    <recommendedName>
        <fullName evidence="2">peptide-methionine (S)-S-oxide reductase</fullName>
        <ecNumber evidence="2">1.8.4.11</ecNumber>
    </recommendedName>
    <alternativeName>
        <fullName evidence="5">Peptide-methionine (S)-S-oxide reductase</fullName>
    </alternativeName>
    <alternativeName>
        <fullName evidence="4">Protein-methionine-S-oxide reductase</fullName>
    </alternativeName>
</protein>
<dbReference type="GO" id="GO:0008113">
    <property type="term" value="F:peptide-methionine (S)-S-oxide reductase activity"/>
    <property type="evidence" value="ECO:0007669"/>
    <property type="project" value="UniProtKB-EC"/>
</dbReference>
<dbReference type="EC" id="1.8.4.11" evidence="2"/>
<sequence>MPVALARALAFTVTKSPTQPSSSTLIPLTLRYSAGPYYVTPRPSAAARLIATKFCLSTTTTNTMASPSPATEKATFAAGCFWSVELAFRRLFGVNQVRVGYAGGTNDSPTYEEVCSGSTGHAEAVELNYDPNTVSYNDLLEVFWRKHDPTTMNRQGNDVGSQYRSAIFYHTQQQKQLAEHSKQQVEQKLGKPVVTQIIEATKFYPAEDYHQAYLEKRGQSAAKGCTDNIRCYG</sequence>
<evidence type="ECO:0000313" key="8">
    <source>
        <dbReference type="Proteomes" id="UP001151582"/>
    </source>
</evidence>
<evidence type="ECO:0000259" key="6">
    <source>
        <dbReference type="Pfam" id="PF01625"/>
    </source>
</evidence>
<dbReference type="SUPFAM" id="SSF55068">
    <property type="entry name" value="Peptide methionine sulfoxide reductase"/>
    <property type="match status" value="1"/>
</dbReference>
<keyword evidence="8" id="KW-1185">Reference proteome</keyword>